<keyword evidence="4 6" id="KW-0378">Hydrolase</keyword>
<dbReference type="STRING" id="642780.SAMN04488570_0139"/>
<dbReference type="GO" id="GO:0006012">
    <property type="term" value="P:galactose metabolic process"/>
    <property type="evidence" value="ECO:0007669"/>
    <property type="project" value="InterPro"/>
</dbReference>
<dbReference type="GO" id="GO:0046872">
    <property type="term" value="F:metal ion binding"/>
    <property type="evidence" value="ECO:0007669"/>
    <property type="project" value="UniProtKB-KW"/>
</dbReference>
<evidence type="ECO:0000259" key="12">
    <source>
        <dbReference type="Pfam" id="PF08532"/>
    </source>
</evidence>
<dbReference type="AlphaFoldDB" id="A0A1H1LB71"/>
<keyword evidence="15" id="KW-1185">Reference proteome</keyword>
<dbReference type="Pfam" id="PF08532">
    <property type="entry name" value="Glyco_hydro_42M"/>
    <property type="match status" value="1"/>
</dbReference>
<dbReference type="InterPro" id="IPR017853">
    <property type="entry name" value="GH"/>
</dbReference>
<dbReference type="InterPro" id="IPR013738">
    <property type="entry name" value="Beta_galactosidase_Trimer"/>
</dbReference>
<feature type="domain" description="Beta-galactosidase C-terminal" evidence="13">
    <location>
        <begin position="624"/>
        <end position="681"/>
    </location>
</feature>
<dbReference type="Pfam" id="PF08533">
    <property type="entry name" value="Glyco_hydro_42C"/>
    <property type="match status" value="1"/>
</dbReference>
<feature type="binding site" evidence="9">
    <location>
        <position position="175"/>
    </location>
    <ligand>
        <name>Zn(2+)</name>
        <dbReference type="ChEBI" id="CHEBI:29105"/>
    </ligand>
</feature>
<evidence type="ECO:0000259" key="11">
    <source>
        <dbReference type="Pfam" id="PF02449"/>
    </source>
</evidence>
<evidence type="ECO:0000313" key="14">
    <source>
        <dbReference type="EMBL" id="SDR71831.1"/>
    </source>
</evidence>
<dbReference type="InterPro" id="IPR013739">
    <property type="entry name" value="Beta_galactosidase_C"/>
</dbReference>
<evidence type="ECO:0000313" key="15">
    <source>
        <dbReference type="Proteomes" id="UP000198859"/>
    </source>
</evidence>
<dbReference type="Gene3D" id="2.60.40.1180">
    <property type="entry name" value="Golgi alpha-mannosidase II"/>
    <property type="match status" value="1"/>
</dbReference>
<feature type="domain" description="Glycoside hydrolase family 42 N-terminal" evidence="11">
    <location>
        <begin position="29"/>
        <end position="401"/>
    </location>
</feature>
<dbReference type="Gene3D" id="3.20.20.80">
    <property type="entry name" value="Glycosidases"/>
    <property type="match status" value="1"/>
</dbReference>
<gene>
    <name evidence="14" type="ORF">SAMN04488570_0139</name>
</gene>
<evidence type="ECO:0000256" key="7">
    <source>
        <dbReference type="PIRSR" id="PIRSR001084-1"/>
    </source>
</evidence>
<dbReference type="EC" id="3.2.1.23" evidence="3 6"/>
<evidence type="ECO:0000256" key="1">
    <source>
        <dbReference type="ARBA" id="ARBA00001412"/>
    </source>
</evidence>
<evidence type="ECO:0000256" key="6">
    <source>
        <dbReference type="PIRNR" id="PIRNR001084"/>
    </source>
</evidence>
<feature type="active site" description="Proton donor" evidence="7">
    <location>
        <position position="165"/>
    </location>
</feature>
<feature type="binding site" evidence="9">
    <location>
        <position position="130"/>
    </location>
    <ligand>
        <name>Zn(2+)</name>
        <dbReference type="ChEBI" id="CHEBI:29105"/>
    </ligand>
</feature>
<evidence type="ECO:0000256" key="4">
    <source>
        <dbReference type="ARBA" id="ARBA00022801"/>
    </source>
</evidence>
<dbReference type="OrthoDB" id="9800974at2"/>
<dbReference type="EMBL" id="LT629757">
    <property type="protein sequence ID" value="SDR71831.1"/>
    <property type="molecule type" value="Genomic_DNA"/>
</dbReference>
<dbReference type="InterPro" id="IPR029062">
    <property type="entry name" value="Class_I_gatase-like"/>
</dbReference>
<dbReference type="Proteomes" id="UP000198859">
    <property type="component" value="Chromosome I"/>
</dbReference>
<dbReference type="RefSeq" id="WP_091725112.1">
    <property type="nucleotide sequence ID" value="NZ_LT629757.1"/>
</dbReference>
<evidence type="ECO:0000256" key="8">
    <source>
        <dbReference type="PIRSR" id="PIRSR001084-2"/>
    </source>
</evidence>
<sequence>MTDAHPGPLPRTDRPTWPEGLPGIAFGADHNPEQWDESVWLEDVRLMREAGVTMVSVGIFSWALLEPRPGEIDLGWLDRVVDLLHAHGIAVDLATPTAAPPAWLYAAHPEAWVVDRAGVRLGPGSRGIMCPSSPAYAEAATRITRALAERYAAHPAVRMWHVHNEYGAPVHECHCATSQVAFRDWLRERHGDLDTLNAAWGTAFWGQRHGTWEEVRTPAAAASVVNPAQQLDFARFCDDELRACFVRERDLLHAAGDAVGRPLPVTTNFMATSCAHVDYWAWAREVDVVANDHYLTGERRDAHVLLAMDADLTRSLARGRPWILMEHSTSAVNWQPRNIAKRPGEMARGSLSHLGRGADGILFFQWRASRSGAEKFHSAMLPHGGTATRGWREVVALGRAVGRLAEVAGSRTVARVALLWDWESCWAQDLEWRPSTDLSHRERTEAFYSALWAAGVTVDFAHPGDDLAAYDLVVAPQLYLVTAASAASLDAYVRGGGTLLVSFFSGVVDEHDAVHPEGLSGPLGTTLGLQVEEFHPLRADESVALASGLRGDVWSEHVVVGEDTEVLDTFADGPVAGLPALTRRRLGGGQAWYVATRVDGPALATLVDRVCEAAGVERLDLPAGLEVVTRTSEAGAAYVVALNHADTPAALPAHVTGLDLLTGARVEPGAHLDAGAAAVVRLD</sequence>
<organism evidence="14 15">
    <name type="scientific">Nocardioides scoriae</name>
    <dbReference type="NCBI Taxonomy" id="642780"/>
    <lineage>
        <taxon>Bacteria</taxon>
        <taxon>Bacillati</taxon>
        <taxon>Actinomycetota</taxon>
        <taxon>Actinomycetes</taxon>
        <taxon>Propionibacteriales</taxon>
        <taxon>Nocardioidaceae</taxon>
        <taxon>Nocardioides</taxon>
    </lineage>
</organism>
<feature type="binding site" evidence="9">
    <location>
        <position position="173"/>
    </location>
    <ligand>
        <name>Zn(2+)</name>
        <dbReference type="ChEBI" id="CHEBI:29105"/>
    </ligand>
</feature>
<name>A0A1H1LB71_9ACTN</name>
<keyword evidence="9" id="KW-0479">Metal-binding</keyword>
<evidence type="ECO:0000256" key="3">
    <source>
        <dbReference type="ARBA" id="ARBA00012756"/>
    </source>
</evidence>
<dbReference type="InterPro" id="IPR013529">
    <property type="entry name" value="Glyco_hydro_42_N"/>
</dbReference>
<feature type="binding site" evidence="8">
    <location>
        <position position="334"/>
    </location>
    <ligand>
        <name>substrate</name>
    </ligand>
</feature>
<evidence type="ECO:0000256" key="10">
    <source>
        <dbReference type="SAM" id="MobiDB-lite"/>
    </source>
</evidence>
<dbReference type="InterPro" id="IPR013780">
    <property type="entry name" value="Glyco_hydro_b"/>
</dbReference>
<keyword evidence="9" id="KW-0862">Zinc</keyword>
<evidence type="ECO:0000256" key="5">
    <source>
        <dbReference type="ARBA" id="ARBA00023295"/>
    </source>
</evidence>
<dbReference type="PANTHER" id="PTHR36447">
    <property type="entry name" value="BETA-GALACTOSIDASE GANA"/>
    <property type="match status" value="1"/>
</dbReference>
<reference evidence="15" key="1">
    <citation type="submission" date="2016-10" db="EMBL/GenBank/DDBJ databases">
        <authorList>
            <person name="Varghese N."/>
            <person name="Submissions S."/>
        </authorList>
    </citation>
    <scope>NUCLEOTIDE SEQUENCE [LARGE SCALE GENOMIC DNA]</scope>
    <source>
        <strain evidence="15">DSM 22127</strain>
    </source>
</reference>
<dbReference type="GO" id="GO:0009341">
    <property type="term" value="C:beta-galactosidase complex"/>
    <property type="evidence" value="ECO:0007669"/>
    <property type="project" value="InterPro"/>
</dbReference>
<protein>
    <recommendedName>
        <fullName evidence="3 6">Beta-galactosidase</fullName>
        <shortName evidence="6">Beta-gal</shortName>
        <ecNumber evidence="3 6">3.2.1.23</ecNumber>
    </recommendedName>
</protein>
<evidence type="ECO:0000256" key="2">
    <source>
        <dbReference type="ARBA" id="ARBA00005940"/>
    </source>
</evidence>
<accession>A0A1H1LB71</accession>
<comment type="catalytic activity">
    <reaction evidence="1 6">
        <text>Hydrolysis of terminal non-reducing beta-D-galactose residues in beta-D-galactosides.</text>
        <dbReference type="EC" id="3.2.1.23"/>
    </reaction>
</comment>
<dbReference type="GO" id="GO:0004565">
    <property type="term" value="F:beta-galactosidase activity"/>
    <property type="evidence" value="ECO:0007669"/>
    <property type="project" value="UniProtKB-EC"/>
</dbReference>
<feature type="domain" description="Beta-galactosidase trimerisation" evidence="12">
    <location>
        <begin position="414"/>
        <end position="616"/>
    </location>
</feature>
<evidence type="ECO:0000259" key="13">
    <source>
        <dbReference type="Pfam" id="PF08533"/>
    </source>
</evidence>
<feature type="active site" description="Nucleophile" evidence="7">
    <location>
        <position position="326"/>
    </location>
</feature>
<proteinExistence type="inferred from homology"/>
<comment type="similarity">
    <text evidence="2 6">Belongs to the glycosyl hydrolase 42 family.</text>
</comment>
<feature type="binding site" evidence="8">
    <location>
        <position position="126"/>
    </location>
    <ligand>
        <name>substrate</name>
    </ligand>
</feature>
<dbReference type="InterPro" id="IPR003476">
    <property type="entry name" value="Glyco_hydro_42"/>
</dbReference>
<dbReference type="Gene3D" id="3.40.50.880">
    <property type="match status" value="1"/>
</dbReference>
<keyword evidence="5 6" id="KW-0326">Glycosidase</keyword>
<dbReference type="SUPFAM" id="SSF52317">
    <property type="entry name" value="Class I glutamine amidotransferase-like"/>
    <property type="match status" value="1"/>
</dbReference>
<feature type="binding site" evidence="8">
    <location>
        <position position="164"/>
    </location>
    <ligand>
        <name>substrate</name>
    </ligand>
</feature>
<dbReference type="PANTHER" id="PTHR36447:SF1">
    <property type="entry name" value="BETA-GALACTOSIDASE GANA"/>
    <property type="match status" value="1"/>
</dbReference>
<dbReference type="Pfam" id="PF02449">
    <property type="entry name" value="Glyco_hydro_42"/>
    <property type="match status" value="1"/>
</dbReference>
<feature type="region of interest" description="Disordered" evidence="10">
    <location>
        <begin position="1"/>
        <end position="21"/>
    </location>
</feature>
<evidence type="ECO:0000256" key="9">
    <source>
        <dbReference type="PIRSR" id="PIRSR001084-3"/>
    </source>
</evidence>
<dbReference type="SUPFAM" id="SSF51445">
    <property type="entry name" value="(Trans)glycosidases"/>
    <property type="match status" value="1"/>
</dbReference>
<dbReference type="PIRSF" id="PIRSF001084">
    <property type="entry name" value="B-galactosidase"/>
    <property type="match status" value="1"/>
</dbReference>
<dbReference type="CDD" id="cd03143">
    <property type="entry name" value="A4_beta-galactosidase_middle_domain"/>
    <property type="match status" value="1"/>
</dbReference>